<evidence type="ECO:0000313" key="1">
    <source>
        <dbReference type="EMBL" id="KAF9520739.1"/>
    </source>
</evidence>
<protein>
    <submittedName>
        <fullName evidence="1">Uncharacterized protein</fullName>
    </submittedName>
</protein>
<dbReference type="AlphaFoldDB" id="A0A9P6BB25"/>
<comment type="caution">
    <text evidence="1">The sequence shown here is derived from an EMBL/GenBank/DDBJ whole genome shotgun (WGS) entry which is preliminary data.</text>
</comment>
<evidence type="ECO:0000313" key="2">
    <source>
        <dbReference type="Proteomes" id="UP000886523"/>
    </source>
</evidence>
<reference evidence="1" key="1">
    <citation type="journal article" date="2020" name="Nat. Commun.">
        <title>Large-scale genome sequencing of mycorrhizal fungi provides insights into the early evolution of symbiotic traits.</title>
        <authorList>
            <person name="Miyauchi S."/>
            <person name="Kiss E."/>
            <person name="Kuo A."/>
            <person name="Drula E."/>
            <person name="Kohler A."/>
            <person name="Sanchez-Garcia M."/>
            <person name="Morin E."/>
            <person name="Andreopoulos B."/>
            <person name="Barry K.W."/>
            <person name="Bonito G."/>
            <person name="Buee M."/>
            <person name="Carver A."/>
            <person name="Chen C."/>
            <person name="Cichocki N."/>
            <person name="Clum A."/>
            <person name="Culley D."/>
            <person name="Crous P.W."/>
            <person name="Fauchery L."/>
            <person name="Girlanda M."/>
            <person name="Hayes R.D."/>
            <person name="Keri Z."/>
            <person name="LaButti K."/>
            <person name="Lipzen A."/>
            <person name="Lombard V."/>
            <person name="Magnuson J."/>
            <person name="Maillard F."/>
            <person name="Murat C."/>
            <person name="Nolan M."/>
            <person name="Ohm R.A."/>
            <person name="Pangilinan J."/>
            <person name="Pereira M.F."/>
            <person name="Perotto S."/>
            <person name="Peter M."/>
            <person name="Pfister S."/>
            <person name="Riley R."/>
            <person name="Sitrit Y."/>
            <person name="Stielow J.B."/>
            <person name="Szollosi G."/>
            <person name="Zifcakova L."/>
            <person name="Stursova M."/>
            <person name="Spatafora J.W."/>
            <person name="Tedersoo L."/>
            <person name="Vaario L.M."/>
            <person name="Yamada A."/>
            <person name="Yan M."/>
            <person name="Wang P."/>
            <person name="Xu J."/>
            <person name="Bruns T."/>
            <person name="Baldrian P."/>
            <person name="Vilgalys R."/>
            <person name="Dunand C."/>
            <person name="Henrissat B."/>
            <person name="Grigoriev I.V."/>
            <person name="Hibbett D."/>
            <person name="Nagy L.G."/>
            <person name="Martin F.M."/>
        </authorList>
    </citation>
    <scope>NUCLEOTIDE SEQUENCE</scope>
    <source>
        <strain evidence="1">UP504</strain>
    </source>
</reference>
<proteinExistence type="predicted"/>
<accession>A0A9P6BB25</accession>
<gene>
    <name evidence="1" type="ORF">BS47DRAFT_1335388</name>
</gene>
<dbReference type="EMBL" id="MU128910">
    <property type="protein sequence ID" value="KAF9520739.1"/>
    <property type="molecule type" value="Genomic_DNA"/>
</dbReference>
<name>A0A9P6BB25_9AGAM</name>
<organism evidence="1 2">
    <name type="scientific">Hydnum rufescens UP504</name>
    <dbReference type="NCBI Taxonomy" id="1448309"/>
    <lineage>
        <taxon>Eukaryota</taxon>
        <taxon>Fungi</taxon>
        <taxon>Dikarya</taxon>
        <taxon>Basidiomycota</taxon>
        <taxon>Agaricomycotina</taxon>
        <taxon>Agaricomycetes</taxon>
        <taxon>Cantharellales</taxon>
        <taxon>Hydnaceae</taxon>
        <taxon>Hydnum</taxon>
    </lineage>
</organism>
<feature type="non-terminal residue" evidence="1">
    <location>
        <position position="1"/>
    </location>
</feature>
<sequence length="58" mass="6343">ASTILAQMPIAIEHRNLAARSLACHFPSGDGYISASAPRPFRAELYDILANEYKGEHT</sequence>
<dbReference type="Proteomes" id="UP000886523">
    <property type="component" value="Unassembled WGS sequence"/>
</dbReference>
<keyword evidence="2" id="KW-1185">Reference proteome</keyword>